<dbReference type="InterPro" id="IPR019734">
    <property type="entry name" value="TPR_rpt"/>
</dbReference>
<evidence type="ECO:0000313" key="3">
    <source>
        <dbReference type="Proteomes" id="UP000007013"/>
    </source>
</evidence>
<keyword evidence="3" id="KW-1185">Reference proteome</keyword>
<dbReference type="KEGG" id="ote:Oter_2215"/>
<keyword evidence="1" id="KW-0802">TPR repeat</keyword>
<protein>
    <submittedName>
        <fullName evidence="2">TPR repeat-containing protein</fullName>
    </submittedName>
</protein>
<feature type="repeat" description="TPR" evidence="1">
    <location>
        <begin position="107"/>
        <end position="140"/>
    </location>
</feature>
<evidence type="ECO:0000313" key="2">
    <source>
        <dbReference type="EMBL" id="ACB75498.1"/>
    </source>
</evidence>
<gene>
    <name evidence="2" type="ordered locus">Oter_2215</name>
</gene>
<dbReference type="Pfam" id="PF13181">
    <property type="entry name" value="TPR_8"/>
    <property type="match status" value="1"/>
</dbReference>
<evidence type="ECO:0000256" key="1">
    <source>
        <dbReference type="PROSITE-ProRule" id="PRU00339"/>
    </source>
</evidence>
<dbReference type="STRING" id="452637.Oter_2215"/>
<dbReference type="AlphaFoldDB" id="B1ZPP5"/>
<dbReference type="Gene3D" id="1.25.40.10">
    <property type="entry name" value="Tetratricopeptide repeat domain"/>
    <property type="match status" value="1"/>
</dbReference>
<proteinExistence type="predicted"/>
<name>B1ZPP5_OPITP</name>
<reference evidence="2 3" key="1">
    <citation type="journal article" date="2011" name="J. Bacteriol.">
        <title>Genome sequence of the verrucomicrobium Opitutus terrae PB90-1, an abundant inhabitant of rice paddy soil ecosystems.</title>
        <authorList>
            <person name="van Passel M.W."/>
            <person name="Kant R."/>
            <person name="Palva A."/>
            <person name="Copeland A."/>
            <person name="Lucas S."/>
            <person name="Lapidus A."/>
            <person name="Glavina del Rio T."/>
            <person name="Pitluck S."/>
            <person name="Goltsman E."/>
            <person name="Clum A."/>
            <person name="Sun H."/>
            <person name="Schmutz J."/>
            <person name="Larimer F.W."/>
            <person name="Land M.L."/>
            <person name="Hauser L."/>
            <person name="Kyrpides N."/>
            <person name="Mikhailova N."/>
            <person name="Richardson P.P."/>
            <person name="Janssen P.H."/>
            <person name="de Vos W.M."/>
            <person name="Smidt H."/>
        </authorList>
    </citation>
    <scope>NUCLEOTIDE SEQUENCE [LARGE SCALE GENOMIC DNA]</scope>
    <source>
        <strain evidence="3">DSM 11246 / JCM 15787 / PB90-1</strain>
    </source>
</reference>
<dbReference type="PROSITE" id="PS50005">
    <property type="entry name" value="TPR"/>
    <property type="match status" value="1"/>
</dbReference>
<dbReference type="RefSeq" id="WP_012375035.1">
    <property type="nucleotide sequence ID" value="NC_010571.1"/>
</dbReference>
<dbReference type="Proteomes" id="UP000007013">
    <property type="component" value="Chromosome"/>
</dbReference>
<organism evidence="2 3">
    <name type="scientific">Opitutus terrae (strain DSM 11246 / JCM 15787 / PB90-1)</name>
    <dbReference type="NCBI Taxonomy" id="452637"/>
    <lineage>
        <taxon>Bacteria</taxon>
        <taxon>Pseudomonadati</taxon>
        <taxon>Verrucomicrobiota</taxon>
        <taxon>Opitutia</taxon>
        <taxon>Opitutales</taxon>
        <taxon>Opitutaceae</taxon>
        <taxon>Opitutus</taxon>
    </lineage>
</organism>
<dbReference type="SUPFAM" id="SSF48452">
    <property type="entry name" value="TPR-like"/>
    <property type="match status" value="1"/>
</dbReference>
<dbReference type="EMBL" id="CP001032">
    <property type="protein sequence ID" value="ACB75498.1"/>
    <property type="molecule type" value="Genomic_DNA"/>
</dbReference>
<sequence>MEAGTPGEAKLKAMIARFVPVEIKVDVSHLPPNELAALHKMVEAATLFDTLFLRQSAPQNEALLAQLVRDASPLSRARLHYFRINAGAWSRLDERAPFLPGVREKPAVVRTALGYHLVALDRVDEAMPPLEDALKLDPYCTPAHYRLAQALETLERPEIAQRYLREAARLEAEQLNR</sequence>
<dbReference type="HOGENOM" id="CLU_1516428_0_0_0"/>
<dbReference type="InterPro" id="IPR011990">
    <property type="entry name" value="TPR-like_helical_dom_sf"/>
</dbReference>
<dbReference type="eggNOG" id="COG0457">
    <property type="taxonomic scope" value="Bacteria"/>
</dbReference>
<accession>B1ZPP5</accession>